<dbReference type="InterPro" id="IPR036661">
    <property type="entry name" value="Luciferase-like_sf"/>
</dbReference>
<dbReference type="GO" id="GO:0016705">
    <property type="term" value="F:oxidoreductase activity, acting on paired donors, with incorporation or reduction of molecular oxygen"/>
    <property type="evidence" value="ECO:0007669"/>
    <property type="project" value="InterPro"/>
</dbReference>
<dbReference type="Gene3D" id="3.20.20.30">
    <property type="entry name" value="Luciferase-like domain"/>
    <property type="match status" value="1"/>
</dbReference>
<dbReference type="PANTHER" id="PTHR30011">
    <property type="entry name" value="ALKANESULFONATE MONOOXYGENASE-RELATED"/>
    <property type="match status" value="1"/>
</dbReference>
<evidence type="ECO:0000259" key="1">
    <source>
        <dbReference type="Pfam" id="PF00296"/>
    </source>
</evidence>
<dbReference type="EMBL" id="BOMW01000044">
    <property type="protein sequence ID" value="GIF07088.1"/>
    <property type="molecule type" value="Genomic_DNA"/>
</dbReference>
<reference evidence="2" key="1">
    <citation type="submission" date="2021-01" db="EMBL/GenBank/DDBJ databases">
        <title>Whole genome shotgun sequence of Actinoplanes siamensis NBRC 109076.</title>
        <authorList>
            <person name="Komaki H."/>
            <person name="Tamura T."/>
        </authorList>
    </citation>
    <scope>NUCLEOTIDE SEQUENCE</scope>
    <source>
        <strain evidence="2">NBRC 109076</strain>
    </source>
</reference>
<dbReference type="PANTHER" id="PTHR30011:SF32">
    <property type="entry name" value="CONSERVED PROTEIN"/>
    <property type="match status" value="1"/>
</dbReference>
<organism evidence="2 3">
    <name type="scientific">Actinoplanes siamensis</name>
    <dbReference type="NCBI Taxonomy" id="1223317"/>
    <lineage>
        <taxon>Bacteria</taxon>
        <taxon>Bacillati</taxon>
        <taxon>Actinomycetota</taxon>
        <taxon>Actinomycetes</taxon>
        <taxon>Micromonosporales</taxon>
        <taxon>Micromonosporaceae</taxon>
        <taxon>Actinoplanes</taxon>
    </lineage>
</organism>
<dbReference type="InterPro" id="IPR011251">
    <property type="entry name" value="Luciferase-like_dom"/>
</dbReference>
<dbReference type="SUPFAM" id="SSF51679">
    <property type="entry name" value="Bacterial luciferase-like"/>
    <property type="match status" value="1"/>
</dbReference>
<evidence type="ECO:0000313" key="3">
    <source>
        <dbReference type="Proteomes" id="UP000629619"/>
    </source>
</evidence>
<keyword evidence="3" id="KW-1185">Reference proteome</keyword>
<proteinExistence type="predicted"/>
<keyword evidence="2" id="KW-0560">Oxidoreductase</keyword>
<evidence type="ECO:0000313" key="2">
    <source>
        <dbReference type="EMBL" id="GIF07088.1"/>
    </source>
</evidence>
<sequence length="285" mass="30031">MDIGIGLPTTVSGADGRALVAFALRAEAAGFSTLACFDRLVYDNYDSLIALAAAAGATERIRLATTVLLAPYRPSVAELAKQLASLDRLSGGRLVLGVSAGGRADDFAAAGTTYGDRGRRLDRMIEEMREIWAGRGPFPGIGPRPTGGDVPVWIGGHSPAALRRAARHGAGWISPGGSAAGFPQLVEHARAVFTAQGRTEAPYLVALANVALGEQRRAEAERHVLRYYQHLGPKARFLVDSLITDGPGLRAAVDGFAKAGCDELLLFPCTGDPQHVDDLAAELHR</sequence>
<dbReference type="GO" id="GO:0004497">
    <property type="term" value="F:monooxygenase activity"/>
    <property type="evidence" value="ECO:0007669"/>
    <property type="project" value="UniProtKB-KW"/>
</dbReference>
<keyword evidence="2" id="KW-0503">Monooxygenase</keyword>
<dbReference type="RefSeq" id="WP_203682502.1">
    <property type="nucleotide sequence ID" value="NZ_BOMW01000044.1"/>
</dbReference>
<feature type="domain" description="Luciferase-like" evidence="1">
    <location>
        <begin position="8"/>
        <end position="278"/>
    </location>
</feature>
<dbReference type="AlphaFoldDB" id="A0A919TMB0"/>
<dbReference type="InterPro" id="IPR051260">
    <property type="entry name" value="Diverse_substr_monoxygenases"/>
</dbReference>
<dbReference type="Pfam" id="PF00296">
    <property type="entry name" value="Bac_luciferase"/>
    <property type="match status" value="1"/>
</dbReference>
<comment type="caution">
    <text evidence="2">The sequence shown here is derived from an EMBL/GenBank/DDBJ whole genome shotgun (WGS) entry which is preliminary data.</text>
</comment>
<dbReference type="Proteomes" id="UP000629619">
    <property type="component" value="Unassembled WGS sequence"/>
</dbReference>
<gene>
    <name evidence="2" type="ORF">Asi03nite_46260</name>
</gene>
<accession>A0A919TMB0</accession>
<name>A0A919TMB0_9ACTN</name>
<protein>
    <submittedName>
        <fullName evidence="2">Monooxygenase</fullName>
    </submittedName>
</protein>